<dbReference type="Pfam" id="PF18962">
    <property type="entry name" value="Por_Secre_tail"/>
    <property type="match status" value="1"/>
</dbReference>
<dbReference type="InterPro" id="IPR026444">
    <property type="entry name" value="Secre_tail"/>
</dbReference>
<keyword evidence="3" id="KW-1185">Reference proteome</keyword>
<gene>
    <name evidence="2" type="ORF">A4R26_11855</name>
</gene>
<comment type="caution">
    <text evidence="2">The sequence shown here is derived from an EMBL/GenBank/DDBJ whole genome shotgun (WGS) entry which is preliminary data.</text>
</comment>
<sequence length="134" mass="15447">MLKELYFWLKGNILSNNCKISSRMKIFYALSTILLLSFTAKSQERNPGQDPATPVVKFYPNPATSMITFDFQRGYEKSLNLQIFNFIGKKVQEINNISPKTTVNLNDFYRGIYIFQLKDKNGKVIDSGKFQVSK</sequence>
<feature type="domain" description="Secretion system C-terminal sorting" evidence="1">
    <location>
        <begin position="59"/>
        <end position="125"/>
    </location>
</feature>
<dbReference type="NCBIfam" id="TIGR04183">
    <property type="entry name" value="Por_Secre_tail"/>
    <property type="match status" value="1"/>
</dbReference>
<reference evidence="3" key="1">
    <citation type="submission" date="2016-04" db="EMBL/GenBank/DDBJ databases">
        <authorList>
            <person name="Chen L."/>
            <person name="Zhuang W."/>
            <person name="Wang G."/>
        </authorList>
    </citation>
    <scope>NUCLEOTIDE SEQUENCE [LARGE SCALE GENOMIC DNA]</scope>
    <source>
        <strain evidence="3">208</strain>
    </source>
</reference>
<name>A0A1V9GB14_9BACT</name>
<evidence type="ECO:0000259" key="1">
    <source>
        <dbReference type="Pfam" id="PF18962"/>
    </source>
</evidence>
<dbReference type="OrthoDB" id="667194at2"/>
<protein>
    <recommendedName>
        <fullName evidence="1">Secretion system C-terminal sorting domain-containing protein</fullName>
    </recommendedName>
</protein>
<accession>A0A1V9GB14</accession>
<evidence type="ECO:0000313" key="3">
    <source>
        <dbReference type="Proteomes" id="UP000192276"/>
    </source>
</evidence>
<dbReference type="Proteomes" id="UP000192276">
    <property type="component" value="Unassembled WGS sequence"/>
</dbReference>
<evidence type="ECO:0000313" key="2">
    <source>
        <dbReference type="EMBL" id="OQP67744.1"/>
    </source>
</evidence>
<dbReference type="AlphaFoldDB" id="A0A1V9GB14"/>
<organism evidence="2 3">
    <name type="scientific">Niastella populi</name>
    <dbReference type="NCBI Taxonomy" id="550983"/>
    <lineage>
        <taxon>Bacteria</taxon>
        <taxon>Pseudomonadati</taxon>
        <taxon>Bacteroidota</taxon>
        <taxon>Chitinophagia</taxon>
        <taxon>Chitinophagales</taxon>
        <taxon>Chitinophagaceae</taxon>
        <taxon>Niastella</taxon>
    </lineage>
</organism>
<proteinExistence type="predicted"/>
<dbReference type="EMBL" id="LWBP01000013">
    <property type="protein sequence ID" value="OQP67744.1"/>
    <property type="molecule type" value="Genomic_DNA"/>
</dbReference>